<name>A0AAJ0CYY6_9HYPO</name>
<evidence type="ECO:0000313" key="3">
    <source>
        <dbReference type="EMBL" id="KAK2616622.1"/>
    </source>
</evidence>
<organism evidence="3 4">
    <name type="scientific">Conoideocrella luteorostrata</name>
    <dbReference type="NCBI Taxonomy" id="1105319"/>
    <lineage>
        <taxon>Eukaryota</taxon>
        <taxon>Fungi</taxon>
        <taxon>Dikarya</taxon>
        <taxon>Ascomycota</taxon>
        <taxon>Pezizomycotina</taxon>
        <taxon>Sordariomycetes</taxon>
        <taxon>Hypocreomycetidae</taxon>
        <taxon>Hypocreales</taxon>
        <taxon>Clavicipitaceae</taxon>
        <taxon>Conoideocrella</taxon>
    </lineage>
</organism>
<evidence type="ECO:0000259" key="2">
    <source>
        <dbReference type="Pfam" id="PF12776"/>
    </source>
</evidence>
<protein>
    <recommendedName>
        <fullName evidence="2">Myb/SANT-like domain-containing protein</fullName>
    </recommendedName>
</protein>
<feature type="region of interest" description="Disordered" evidence="1">
    <location>
        <begin position="219"/>
        <end position="251"/>
    </location>
</feature>
<keyword evidence="4" id="KW-1185">Reference proteome</keyword>
<feature type="domain" description="Myb/SANT-like" evidence="2">
    <location>
        <begin position="8"/>
        <end position="93"/>
    </location>
</feature>
<comment type="caution">
    <text evidence="3">The sequence shown here is derived from an EMBL/GenBank/DDBJ whole genome shotgun (WGS) entry which is preliminary data.</text>
</comment>
<dbReference type="Proteomes" id="UP001251528">
    <property type="component" value="Unassembled WGS sequence"/>
</dbReference>
<dbReference type="EMBL" id="JASWJB010000004">
    <property type="protein sequence ID" value="KAK2616622.1"/>
    <property type="molecule type" value="Genomic_DNA"/>
</dbReference>
<accession>A0AAJ0CYY6</accession>
<gene>
    <name evidence="3" type="ORF">QQS21_000445</name>
</gene>
<dbReference type="InterPro" id="IPR024752">
    <property type="entry name" value="Myb/SANT-like_dom"/>
</dbReference>
<sequence length="357" mass="40098">MSNPCYYQWSDEETLYLVELLLATKEQRDNGFQRTSLSDLFRIFVPLFTSKFPTSAWNAKRISNRYNYLKNYWWIFQDAKKHPGTTYDADTGLLRMSRQTALEIEHRYRHSPNLGAVKSIIRRSLWRNDKITISDWDKIFPDNPSTCSNSTAAHGCGGSTGNFERQQDDDVQTTAIVAEDTTSIKTEPGKDSLLLNVPDAGTQPVRQFTTYMSDYETSASSDFEEPKASSSAKMVVRGRPTGPQQHSRPRGVLKKRAPLYQATDIAAAVAAALAANREVHHIVTTRVPGAADLENAVKDCQEFIPEHGMAFAMNTIAWLIRDPANPVVWNALATKEAKRLWVECDFGANTSAIRGLR</sequence>
<proteinExistence type="predicted"/>
<reference evidence="3" key="1">
    <citation type="submission" date="2023-06" db="EMBL/GenBank/DDBJ databases">
        <title>Conoideocrella luteorostrata (Hypocreales: Clavicipitaceae), a potential biocontrol fungus for elongate hemlock scale in United States Christmas tree production areas.</title>
        <authorList>
            <person name="Barrett H."/>
            <person name="Lovett B."/>
            <person name="Macias A.M."/>
            <person name="Stajich J.E."/>
            <person name="Kasson M.T."/>
        </authorList>
    </citation>
    <scope>NUCLEOTIDE SEQUENCE</scope>
    <source>
        <strain evidence="3">ARSEF 14590</strain>
    </source>
</reference>
<evidence type="ECO:0000256" key="1">
    <source>
        <dbReference type="SAM" id="MobiDB-lite"/>
    </source>
</evidence>
<dbReference type="Pfam" id="PF12776">
    <property type="entry name" value="Myb_DNA-bind_3"/>
    <property type="match status" value="1"/>
</dbReference>
<evidence type="ECO:0000313" key="4">
    <source>
        <dbReference type="Proteomes" id="UP001251528"/>
    </source>
</evidence>
<dbReference type="AlphaFoldDB" id="A0AAJ0CYY6"/>